<feature type="compositionally biased region" description="Basic and acidic residues" evidence="1">
    <location>
        <begin position="1"/>
        <end position="13"/>
    </location>
</feature>
<proteinExistence type="predicted"/>
<accession>A0A6C0U3N0</accession>
<feature type="region of interest" description="Disordered" evidence="1">
    <location>
        <begin position="1"/>
        <end position="21"/>
    </location>
</feature>
<dbReference type="Proteomes" id="UP000477680">
    <property type="component" value="Chromosome"/>
</dbReference>
<organism evidence="2 3">
    <name type="scientific">Kineobactrum salinum</name>
    <dbReference type="NCBI Taxonomy" id="2708301"/>
    <lineage>
        <taxon>Bacteria</taxon>
        <taxon>Pseudomonadati</taxon>
        <taxon>Pseudomonadota</taxon>
        <taxon>Gammaproteobacteria</taxon>
        <taxon>Cellvibrionales</taxon>
        <taxon>Halieaceae</taxon>
        <taxon>Kineobactrum</taxon>
    </lineage>
</organism>
<dbReference type="KEGG" id="kim:G3T16_00875"/>
<evidence type="ECO:0000313" key="2">
    <source>
        <dbReference type="EMBL" id="QIB64044.1"/>
    </source>
</evidence>
<sequence length="71" mass="7937">MNRRSGDDADRFRLRPGAPKQRAMQREVEIGANLVDYGHRDKGGRNKCIGQSFVGRGGLLHIFCFFIVAAC</sequence>
<protein>
    <submittedName>
        <fullName evidence="2">Uncharacterized protein</fullName>
    </submittedName>
</protein>
<dbReference type="EMBL" id="CP048711">
    <property type="protein sequence ID" value="QIB64044.1"/>
    <property type="molecule type" value="Genomic_DNA"/>
</dbReference>
<dbReference type="AlphaFoldDB" id="A0A6C0U3N0"/>
<evidence type="ECO:0000313" key="3">
    <source>
        <dbReference type="Proteomes" id="UP000477680"/>
    </source>
</evidence>
<reference evidence="2 3" key="1">
    <citation type="submission" date="2020-02" db="EMBL/GenBank/DDBJ databases">
        <title>Genome sequencing for Kineobactrum sp. M2.</title>
        <authorList>
            <person name="Park S.-J."/>
        </authorList>
    </citation>
    <scope>NUCLEOTIDE SEQUENCE [LARGE SCALE GENOMIC DNA]</scope>
    <source>
        <strain evidence="2 3">M2</strain>
    </source>
</reference>
<keyword evidence="3" id="KW-1185">Reference proteome</keyword>
<gene>
    <name evidence="2" type="ORF">G3T16_00875</name>
</gene>
<dbReference type="RefSeq" id="WP_163493296.1">
    <property type="nucleotide sequence ID" value="NZ_CP048711.1"/>
</dbReference>
<evidence type="ECO:0000256" key="1">
    <source>
        <dbReference type="SAM" id="MobiDB-lite"/>
    </source>
</evidence>
<name>A0A6C0U3N0_9GAMM</name>